<name>A0A7S3UKU2_OXYMA</name>
<dbReference type="Gene3D" id="2.60.40.150">
    <property type="entry name" value="C2 domain"/>
    <property type="match status" value="1"/>
</dbReference>
<dbReference type="CDD" id="cd00030">
    <property type="entry name" value="C2"/>
    <property type="match status" value="1"/>
</dbReference>
<dbReference type="Pfam" id="PF00168">
    <property type="entry name" value="C2"/>
    <property type="match status" value="1"/>
</dbReference>
<protein>
    <recommendedName>
        <fullName evidence="1">C2 domain-containing protein</fullName>
    </recommendedName>
</protein>
<dbReference type="InterPro" id="IPR035892">
    <property type="entry name" value="C2_domain_sf"/>
</dbReference>
<evidence type="ECO:0000259" key="1">
    <source>
        <dbReference type="PROSITE" id="PS50004"/>
    </source>
</evidence>
<dbReference type="SMART" id="SM00239">
    <property type="entry name" value="C2"/>
    <property type="match status" value="1"/>
</dbReference>
<sequence>MATVTGRVLRCNGLPHEHLFGRSDPYVVVKAIDSEGKEVGESRTSAKKGSDVEWAGDEAVFNFADIHFDGALEFRVWDKDLGPDDVLGQVVVPVKLICFEETELTLSLGINRKLNAAGKKTPNGTITVSMKIDAHHHWL</sequence>
<reference evidence="2" key="1">
    <citation type="submission" date="2021-01" db="EMBL/GenBank/DDBJ databases">
        <authorList>
            <person name="Corre E."/>
            <person name="Pelletier E."/>
            <person name="Niang G."/>
            <person name="Scheremetjew M."/>
            <person name="Finn R."/>
            <person name="Kale V."/>
            <person name="Holt S."/>
            <person name="Cochrane G."/>
            <person name="Meng A."/>
            <person name="Brown T."/>
            <person name="Cohen L."/>
        </authorList>
    </citation>
    <scope>NUCLEOTIDE SEQUENCE</scope>
    <source>
        <strain evidence="2">CCMP1795</strain>
    </source>
</reference>
<accession>A0A7S3UKU2</accession>
<dbReference type="PROSITE" id="PS50004">
    <property type="entry name" value="C2"/>
    <property type="match status" value="1"/>
</dbReference>
<dbReference type="AlphaFoldDB" id="A0A7S3UKU2"/>
<dbReference type="InterPro" id="IPR000008">
    <property type="entry name" value="C2_dom"/>
</dbReference>
<feature type="domain" description="C2" evidence="1">
    <location>
        <begin position="1"/>
        <end position="108"/>
    </location>
</feature>
<dbReference type="EMBL" id="HBIT01007863">
    <property type="protein sequence ID" value="CAE0618118.1"/>
    <property type="molecule type" value="Transcribed_RNA"/>
</dbReference>
<proteinExistence type="predicted"/>
<evidence type="ECO:0000313" key="2">
    <source>
        <dbReference type="EMBL" id="CAE0618118.1"/>
    </source>
</evidence>
<dbReference type="SUPFAM" id="SSF49562">
    <property type="entry name" value="C2 domain (Calcium/lipid-binding domain, CaLB)"/>
    <property type="match status" value="1"/>
</dbReference>
<organism evidence="2">
    <name type="scientific">Oxyrrhis marina</name>
    <name type="common">Dinoflagellate</name>
    <dbReference type="NCBI Taxonomy" id="2969"/>
    <lineage>
        <taxon>Eukaryota</taxon>
        <taxon>Sar</taxon>
        <taxon>Alveolata</taxon>
        <taxon>Dinophyceae</taxon>
        <taxon>Oxyrrhinales</taxon>
        <taxon>Oxyrrhinaceae</taxon>
        <taxon>Oxyrrhis</taxon>
    </lineage>
</organism>
<gene>
    <name evidence="2" type="ORF">OMAR00292_LOCUS3994</name>
</gene>